<dbReference type="Gene3D" id="3.30.200.20">
    <property type="entry name" value="Phosphorylase Kinase, domain 1"/>
    <property type="match status" value="1"/>
</dbReference>
<dbReference type="NCBIfam" id="TIGR03724">
    <property type="entry name" value="arch_bud32"/>
    <property type="match status" value="1"/>
</dbReference>
<dbReference type="GO" id="GO:0008033">
    <property type="term" value="P:tRNA processing"/>
    <property type="evidence" value="ECO:0007669"/>
    <property type="project" value="UniProtKB-KW"/>
</dbReference>
<dbReference type="InterPro" id="IPR022495">
    <property type="entry name" value="Bud32"/>
</dbReference>
<evidence type="ECO:0000256" key="9">
    <source>
        <dbReference type="ARBA" id="ARBA00047899"/>
    </source>
</evidence>
<comment type="similarity">
    <text evidence="1">Belongs to the protein kinase superfamily. BUD32 family.</text>
</comment>
<evidence type="ECO:0000256" key="4">
    <source>
        <dbReference type="ARBA" id="ARBA00022679"/>
    </source>
</evidence>
<dbReference type="PROSITE" id="PS50011">
    <property type="entry name" value="PROTEIN_KINASE_DOM"/>
    <property type="match status" value="1"/>
</dbReference>
<dbReference type="InterPro" id="IPR001245">
    <property type="entry name" value="Ser-Thr/Tyr_kinase_cat_dom"/>
</dbReference>
<evidence type="ECO:0000256" key="8">
    <source>
        <dbReference type="ARBA" id="ARBA00022840"/>
    </source>
</evidence>
<dbReference type="GO" id="GO:0005829">
    <property type="term" value="C:cytosol"/>
    <property type="evidence" value="ECO:0007669"/>
    <property type="project" value="TreeGrafter"/>
</dbReference>
<dbReference type="GO" id="GO:0000408">
    <property type="term" value="C:EKC/KEOPS complex"/>
    <property type="evidence" value="ECO:0007669"/>
    <property type="project" value="UniProtKB-ARBA"/>
</dbReference>
<evidence type="ECO:0000259" key="11">
    <source>
        <dbReference type="PROSITE" id="PS50011"/>
    </source>
</evidence>
<comment type="catalytic activity">
    <reaction evidence="9">
        <text>L-threonyl-[protein] + ATP = O-phospho-L-threonyl-[protein] + ADP + H(+)</text>
        <dbReference type="Rhea" id="RHEA:46608"/>
        <dbReference type="Rhea" id="RHEA-COMP:11060"/>
        <dbReference type="Rhea" id="RHEA-COMP:11605"/>
        <dbReference type="ChEBI" id="CHEBI:15378"/>
        <dbReference type="ChEBI" id="CHEBI:30013"/>
        <dbReference type="ChEBI" id="CHEBI:30616"/>
        <dbReference type="ChEBI" id="CHEBI:61977"/>
        <dbReference type="ChEBI" id="CHEBI:456216"/>
        <dbReference type="EC" id="2.7.11.1"/>
    </reaction>
</comment>
<evidence type="ECO:0000256" key="6">
    <source>
        <dbReference type="ARBA" id="ARBA00022741"/>
    </source>
</evidence>
<name>A0AAU9JJK9_9CILI</name>
<keyword evidence="5" id="KW-0819">tRNA processing</keyword>
<dbReference type="GO" id="GO:0005634">
    <property type="term" value="C:nucleus"/>
    <property type="evidence" value="ECO:0007669"/>
    <property type="project" value="TreeGrafter"/>
</dbReference>
<reference evidence="12" key="1">
    <citation type="submission" date="2021-09" db="EMBL/GenBank/DDBJ databases">
        <authorList>
            <consortium name="AG Swart"/>
            <person name="Singh M."/>
            <person name="Singh A."/>
            <person name="Seah K."/>
            <person name="Emmerich C."/>
        </authorList>
    </citation>
    <scope>NUCLEOTIDE SEQUENCE</scope>
    <source>
        <strain evidence="12">ATCC30299</strain>
    </source>
</reference>
<gene>
    <name evidence="12" type="ORF">BSTOLATCC_MIC39586</name>
</gene>
<proteinExistence type="inferred from homology"/>
<dbReference type="SUPFAM" id="SSF56112">
    <property type="entry name" value="Protein kinase-like (PK-like)"/>
    <property type="match status" value="1"/>
</dbReference>
<keyword evidence="7" id="KW-0418">Kinase</keyword>
<dbReference type="AlphaFoldDB" id="A0AAU9JJK9"/>
<dbReference type="GO" id="GO:0004674">
    <property type="term" value="F:protein serine/threonine kinase activity"/>
    <property type="evidence" value="ECO:0007669"/>
    <property type="project" value="UniProtKB-KW"/>
</dbReference>
<keyword evidence="3" id="KW-0723">Serine/threonine-protein kinase</keyword>
<dbReference type="FunFam" id="3.30.200.20:FF:000201">
    <property type="entry name" value="TP53-regulating kinase isoform X1"/>
    <property type="match status" value="1"/>
</dbReference>
<evidence type="ECO:0000313" key="13">
    <source>
        <dbReference type="Proteomes" id="UP001162131"/>
    </source>
</evidence>
<evidence type="ECO:0000256" key="1">
    <source>
        <dbReference type="ARBA" id="ARBA00010630"/>
    </source>
</evidence>
<evidence type="ECO:0000256" key="3">
    <source>
        <dbReference type="ARBA" id="ARBA00022527"/>
    </source>
</evidence>
<dbReference type="PANTHER" id="PTHR12209">
    <property type="entry name" value="NON-SPECIFIC SERINE/THREONINE PROTEIN KINASE"/>
    <property type="match status" value="1"/>
</dbReference>
<dbReference type="EMBL" id="CAJZBQ010000039">
    <property type="protein sequence ID" value="CAG9325800.1"/>
    <property type="molecule type" value="Genomic_DNA"/>
</dbReference>
<dbReference type="Proteomes" id="UP001162131">
    <property type="component" value="Unassembled WGS sequence"/>
</dbReference>
<dbReference type="PANTHER" id="PTHR12209:SF0">
    <property type="entry name" value="EKC_KEOPS COMPLEX SUBUNIT TP53RK"/>
    <property type="match status" value="1"/>
</dbReference>
<keyword evidence="8" id="KW-0067">ATP-binding</keyword>
<dbReference type="GO" id="GO:0070525">
    <property type="term" value="P:tRNA threonylcarbamoyladenosine metabolic process"/>
    <property type="evidence" value="ECO:0007669"/>
    <property type="project" value="TreeGrafter"/>
</dbReference>
<dbReference type="Gene3D" id="1.10.510.10">
    <property type="entry name" value="Transferase(Phosphotransferase) domain 1"/>
    <property type="match status" value="1"/>
</dbReference>
<evidence type="ECO:0000256" key="10">
    <source>
        <dbReference type="ARBA" id="ARBA00048679"/>
    </source>
</evidence>
<evidence type="ECO:0000256" key="5">
    <source>
        <dbReference type="ARBA" id="ARBA00022694"/>
    </source>
</evidence>
<comment type="caution">
    <text evidence="12">The sequence shown here is derived from an EMBL/GenBank/DDBJ whole genome shotgun (WGS) entry which is preliminary data.</text>
</comment>
<evidence type="ECO:0000313" key="12">
    <source>
        <dbReference type="EMBL" id="CAG9325800.1"/>
    </source>
</evidence>
<dbReference type="InterPro" id="IPR011009">
    <property type="entry name" value="Kinase-like_dom_sf"/>
</dbReference>
<dbReference type="GO" id="GO:0005524">
    <property type="term" value="F:ATP binding"/>
    <property type="evidence" value="ECO:0007669"/>
    <property type="project" value="UniProtKB-KW"/>
</dbReference>
<comment type="catalytic activity">
    <reaction evidence="10">
        <text>L-seryl-[protein] + ATP = O-phospho-L-seryl-[protein] + ADP + H(+)</text>
        <dbReference type="Rhea" id="RHEA:17989"/>
        <dbReference type="Rhea" id="RHEA-COMP:9863"/>
        <dbReference type="Rhea" id="RHEA-COMP:11604"/>
        <dbReference type="ChEBI" id="CHEBI:15378"/>
        <dbReference type="ChEBI" id="CHEBI:29999"/>
        <dbReference type="ChEBI" id="CHEBI:30616"/>
        <dbReference type="ChEBI" id="CHEBI:83421"/>
        <dbReference type="ChEBI" id="CHEBI:456216"/>
        <dbReference type="EC" id="2.7.11.1"/>
    </reaction>
</comment>
<keyword evidence="13" id="KW-1185">Reference proteome</keyword>
<protein>
    <recommendedName>
        <fullName evidence="2">non-specific serine/threonine protein kinase</fullName>
        <ecNumber evidence="2">2.7.11.1</ecNumber>
    </recommendedName>
</protein>
<evidence type="ECO:0000256" key="7">
    <source>
        <dbReference type="ARBA" id="ARBA00022777"/>
    </source>
</evidence>
<sequence length="238" mass="26806">MDRHLIAQGAEGKVFLGKLFGEDVVIKERIARKYRHPLLDAKIRQKRILQETRNMGKARKEGVPIPAVLFVDAANCVIFMEKITPGITVKEFLLKAQDVSKEIMIDLAHKIGRNIALLHNIQCIQGDLTTSNMMIKPFVSLGAELNDSNDIIQEILKNKDVGTVYMIDFGLSFISNLPEDMAVDLYVLERAIGSLHPECSSLFEDILEGYKQNCTKANINLTRLSQVRLRGRKRLAFG</sequence>
<dbReference type="Pfam" id="PF07714">
    <property type="entry name" value="PK_Tyr_Ser-Thr"/>
    <property type="match status" value="1"/>
</dbReference>
<dbReference type="EC" id="2.7.11.1" evidence="2"/>
<organism evidence="12 13">
    <name type="scientific">Blepharisma stoltei</name>
    <dbReference type="NCBI Taxonomy" id="1481888"/>
    <lineage>
        <taxon>Eukaryota</taxon>
        <taxon>Sar</taxon>
        <taxon>Alveolata</taxon>
        <taxon>Ciliophora</taxon>
        <taxon>Postciliodesmatophora</taxon>
        <taxon>Heterotrichea</taxon>
        <taxon>Heterotrichida</taxon>
        <taxon>Blepharismidae</taxon>
        <taxon>Blepharisma</taxon>
    </lineage>
</organism>
<feature type="domain" description="Protein kinase" evidence="11">
    <location>
        <begin position="1"/>
        <end position="238"/>
    </location>
</feature>
<keyword evidence="6" id="KW-0547">Nucleotide-binding</keyword>
<keyword evidence="4" id="KW-0808">Transferase</keyword>
<accession>A0AAU9JJK9</accession>
<dbReference type="InterPro" id="IPR000719">
    <property type="entry name" value="Prot_kinase_dom"/>
</dbReference>
<evidence type="ECO:0000256" key="2">
    <source>
        <dbReference type="ARBA" id="ARBA00012513"/>
    </source>
</evidence>